<keyword evidence="2" id="KW-1185">Reference proteome</keyword>
<dbReference type="AlphaFoldDB" id="A0AAQ3SH96"/>
<dbReference type="Proteomes" id="UP001341281">
    <property type="component" value="Chromosome 01"/>
</dbReference>
<accession>A0AAQ3SH96</accession>
<dbReference type="EMBL" id="CP144745">
    <property type="protein sequence ID" value="WVZ52921.1"/>
    <property type="molecule type" value="Genomic_DNA"/>
</dbReference>
<sequence>AELKSRLLPRASCRLFQNLEVNWVPLSDTILLGTPFVRSAVGGLDRYEMGSLSESIHNDPYCIIALLGL</sequence>
<name>A0AAQ3SH96_PASNO</name>
<evidence type="ECO:0000313" key="1">
    <source>
        <dbReference type="EMBL" id="WVZ52921.1"/>
    </source>
</evidence>
<reference evidence="1 2" key="1">
    <citation type="submission" date="2024-02" db="EMBL/GenBank/DDBJ databases">
        <title>High-quality chromosome-scale genome assembly of Pensacola bahiagrass (Paspalum notatum Flugge var. saurae).</title>
        <authorList>
            <person name="Vega J.M."/>
            <person name="Podio M."/>
            <person name="Orjuela J."/>
            <person name="Siena L.A."/>
            <person name="Pessino S.C."/>
            <person name="Combes M.C."/>
            <person name="Mariac C."/>
            <person name="Albertini E."/>
            <person name="Pupilli F."/>
            <person name="Ortiz J.P.A."/>
            <person name="Leblanc O."/>
        </authorList>
    </citation>
    <scope>NUCLEOTIDE SEQUENCE [LARGE SCALE GENOMIC DNA]</scope>
    <source>
        <strain evidence="1">R1</strain>
        <tissue evidence="1">Leaf</tissue>
    </source>
</reference>
<feature type="non-terminal residue" evidence="1">
    <location>
        <position position="1"/>
    </location>
</feature>
<evidence type="ECO:0000313" key="2">
    <source>
        <dbReference type="Proteomes" id="UP001341281"/>
    </source>
</evidence>
<organism evidence="1 2">
    <name type="scientific">Paspalum notatum var. saurae</name>
    <dbReference type="NCBI Taxonomy" id="547442"/>
    <lineage>
        <taxon>Eukaryota</taxon>
        <taxon>Viridiplantae</taxon>
        <taxon>Streptophyta</taxon>
        <taxon>Embryophyta</taxon>
        <taxon>Tracheophyta</taxon>
        <taxon>Spermatophyta</taxon>
        <taxon>Magnoliopsida</taxon>
        <taxon>Liliopsida</taxon>
        <taxon>Poales</taxon>
        <taxon>Poaceae</taxon>
        <taxon>PACMAD clade</taxon>
        <taxon>Panicoideae</taxon>
        <taxon>Andropogonodae</taxon>
        <taxon>Paspaleae</taxon>
        <taxon>Paspalinae</taxon>
        <taxon>Paspalum</taxon>
    </lineage>
</organism>
<proteinExistence type="predicted"/>
<gene>
    <name evidence="1" type="ORF">U9M48_003920</name>
</gene>
<protein>
    <submittedName>
        <fullName evidence="1">Uncharacterized protein</fullName>
    </submittedName>
</protein>
<feature type="non-terminal residue" evidence="1">
    <location>
        <position position="69"/>
    </location>
</feature>